<dbReference type="InterPro" id="IPR016181">
    <property type="entry name" value="Acyl_CoA_acyltransferase"/>
</dbReference>
<dbReference type="AlphaFoldDB" id="A0A317FWK6"/>
<dbReference type="Proteomes" id="UP000245488">
    <property type="component" value="Chromosome"/>
</dbReference>
<comment type="caution">
    <text evidence="1">The sequence shown here is derived from an EMBL/GenBank/DDBJ whole genome shotgun (WGS) entry which is preliminary data.</text>
</comment>
<proteinExistence type="predicted"/>
<organism evidence="1 2">
    <name type="scientific">Butyrivibrio fibrisolvens</name>
    <dbReference type="NCBI Taxonomy" id="831"/>
    <lineage>
        <taxon>Bacteria</taxon>
        <taxon>Bacillati</taxon>
        <taxon>Bacillota</taxon>
        <taxon>Clostridia</taxon>
        <taxon>Lachnospirales</taxon>
        <taxon>Lachnospiraceae</taxon>
        <taxon>Butyrivibrio</taxon>
    </lineage>
</organism>
<keyword evidence="2" id="KW-1185">Reference proteome</keyword>
<evidence type="ECO:0000313" key="2">
    <source>
        <dbReference type="Proteomes" id="UP000245488"/>
    </source>
</evidence>
<evidence type="ECO:0000313" key="1">
    <source>
        <dbReference type="EMBL" id="PWT26054.1"/>
    </source>
</evidence>
<dbReference type="SUPFAM" id="SSF55729">
    <property type="entry name" value="Acyl-CoA N-acyltransferases (Nat)"/>
    <property type="match status" value="1"/>
</dbReference>
<evidence type="ECO:0008006" key="3">
    <source>
        <dbReference type="Google" id="ProtNLM"/>
    </source>
</evidence>
<reference evidence="1 2" key="1">
    <citation type="submission" date="2017-09" db="EMBL/GenBank/DDBJ databases">
        <title>High-quality draft genome sequence of Butyrivibrio fibrisolvens INBov1, isolated from cow rumen.</title>
        <authorList>
            <person name="Rodriguez Hernaez J."/>
            <person name="Rivarola M."/>
            <person name="Paniego N."/>
            <person name="Cravero S."/>
            <person name="Ceron Cucchi M."/>
            <person name="Martinez M.C."/>
        </authorList>
    </citation>
    <scope>NUCLEOTIDE SEQUENCE [LARGE SCALE GENOMIC DNA]</scope>
    <source>
        <strain evidence="1 2">INBov1</strain>
    </source>
</reference>
<gene>
    <name evidence="1" type="ORF">CPT75_02440</name>
</gene>
<name>A0A317FWK6_BUTFI</name>
<sequence>MDYFIRFAQKSDVDKIMQFIDKYWRKNHILARDRELFEWQYGGNNDKLNIVIGTDEDGEIQGMLGFIPYDTSDDKDIALALWKANPSTGFLGLRLLKYLMDNEPHREIICPGINLESTSKIYEYVGMKVSTMAQWYRLAKMDTYKIAKVIDTTISEYKEKEKCVTLIPVDTKEDLKKASELLHDNKKIVPRKNRPYLLWRYFDHPEYQYKVFTTNSNDKEGESLFVFRIQECNGSKALRMIDCVGNTDKIKRITPELDRLLLEYECEYVDVYEAGIDDEIFIESGWSKVAESGNIIPNYFAPYEQRNINIHYSTSNMSAILFKGDGDQDRPS</sequence>
<protein>
    <recommendedName>
        <fullName evidence="3">N-acetyltransferase domain-containing protein</fullName>
    </recommendedName>
</protein>
<dbReference type="EMBL" id="NXNG01000001">
    <property type="protein sequence ID" value="PWT26054.1"/>
    <property type="molecule type" value="Genomic_DNA"/>
</dbReference>
<dbReference type="RefSeq" id="WP_110071994.1">
    <property type="nucleotide sequence ID" value="NZ_CM009896.1"/>
</dbReference>
<accession>A0A317FWK6</accession>